<evidence type="ECO:0000313" key="2">
    <source>
        <dbReference type="EMBL" id="KAB8216817.1"/>
    </source>
</evidence>
<sequence length="53" mass="6165">MFPAQSKLRTTSFIVAVFLISSPLRTTEMRKTRKNRRSLHRVSEETYVAQTHG</sequence>
<feature type="compositionally biased region" description="Basic residues" evidence="1">
    <location>
        <begin position="31"/>
        <end position="40"/>
    </location>
</feature>
<dbReference type="AlphaFoldDB" id="A0A5N6EHM1"/>
<gene>
    <name evidence="2" type="ORF">BDV33DRAFT_178105</name>
</gene>
<feature type="region of interest" description="Disordered" evidence="1">
    <location>
        <begin position="29"/>
        <end position="53"/>
    </location>
</feature>
<dbReference type="EMBL" id="ML733473">
    <property type="protein sequence ID" value="KAB8216817.1"/>
    <property type="molecule type" value="Genomic_DNA"/>
</dbReference>
<organism evidence="2 3">
    <name type="scientific">Aspergillus novoparasiticus</name>
    <dbReference type="NCBI Taxonomy" id="986946"/>
    <lineage>
        <taxon>Eukaryota</taxon>
        <taxon>Fungi</taxon>
        <taxon>Dikarya</taxon>
        <taxon>Ascomycota</taxon>
        <taxon>Pezizomycotina</taxon>
        <taxon>Eurotiomycetes</taxon>
        <taxon>Eurotiomycetidae</taxon>
        <taxon>Eurotiales</taxon>
        <taxon>Aspergillaceae</taxon>
        <taxon>Aspergillus</taxon>
        <taxon>Aspergillus subgen. Circumdati</taxon>
    </lineage>
</organism>
<evidence type="ECO:0000313" key="3">
    <source>
        <dbReference type="Proteomes" id="UP000326799"/>
    </source>
</evidence>
<keyword evidence="3" id="KW-1185">Reference proteome</keyword>
<reference evidence="2 3" key="1">
    <citation type="submission" date="2019-04" db="EMBL/GenBank/DDBJ databases">
        <title>Fungal friends and foes A comparative genomics study of 23 Aspergillus species from section Flavi.</title>
        <authorList>
            <consortium name="DOE Joint Genome Institute"/>
            <person name="Kjaerbolling I."/>
            <person name="Vesth T.C."/>
            <person name="Frisvad J.C."/>
            <person name="Nybo J.L."/>
            <person name="Theobald S."/>
            <person name="Kildgaard S."/>
            <person name="Petersen T.I."/>
            <person name="Kuo A."/>
            <person name="Sato A."/>
            <person name="Lyhne E.K."/>
            <person name="Kogle M.E."/>
            <person name="Wiebenga A."/>
            <person name="Kun R.S."/>
            <person name="Lubbers R.J."/>
            <person name="Makela M.R."/>
            <person name="Barry K."/>
            <person name="Chovatia M."/>
            <person name="Clum A."/>
            <person name="Daum C."/>
            <person name="Haridas S."/>
            <person name="He G."/>
            <person name="LaButti K."/>
            <person name="Lipzen A."/>
            <person name="Mondo S."/>
            <person name="Pangilinan J."/>
            <person name="Riley R."/>
            <person name="Salamov A."/>
            <person name="Simmons B.A."/>
            <person name="Magnuson J.K."/>
            <person name="Henrissat B."/>
            <person name="Mortensen U.H."/>
            <person name="Larsen T.O."/>
            <person name="De vries R.P."/>
            <person name="Grigoriev I.V."/>
            <person name="Machida M."/>
            <person name="Baker S.E."/>
            <person name="Andersen M.R."/>
        </authorList>
    </citation>
    <scope>NUCLEOTIDE SEQUENCE [LARGE SCALE GENOMIC DNA]</scope>
    <source>
        <strain evidence="2 3">CBS 126849</strain>
    </source>
</reference>
<evidence type="ECO:0000256" key="1">
    <source>
        <dbReference type="SAM" id="MobiDB-lite"/>
    </source>
</evidence>
<protein>
    <submittedName>
        <fullName evidence="2">Uncharacterized protein</fullName>
    </submittedName>
</protein>
<name>A0A5N6EHM1_9EURO</name>
<dbReference type="Proteomes" id="UP000326799">
    <property type="component" value="Unassembled WGS sequence"/>
</dbReference>
<proteinExistence type="predicted"/>
<accession>A0A5N6EHM1</accession>